<feature type="region of interest" description="Disordered" evidence="1">
    <location>
        <begin position="31"/>
        <end position="51"/>
    </location>
</feature>
<name>A0AA87RE63_9MICO</name>
<feature type="chain" id="PRO_5041673393" description="Lipoprotein" evidence="2">
    <location>
        <begin position="22"/>
        <end position="149"/>
    </location>
</feature>
<feature type="signal peptide" evidence="2">
    <location>
        <begin position="1"/>
        <end position="21"/>
    </location>
</feature>
<evidence type="ECO:0000313" key="3">
    <source>
        <dbReference type="EMBL" id="GEK81081.1"/>
    </source>
</evidence>
<feature type="compositionally biased region" description="Low complexity" evidence="1">
    <location>
        <begin position="35"/>
        <end position="48"/>
    </location>
</feature>
<feature type="region of interest" description="Disordered" evidence="1">
    <location>
        <begin position="126"/>
        <end position="149"/>
    </location>
</feature>
<dbReference type="AlphaFoldDB" id="A0AA87RE63"/>
<evidence type="ECO:0000256" key="1">
    <source>
        <dbReference type="SAM" id="MobiDB-lite"/>
    </source>
</evidence>
<dbReference type="RefSeq" id="WP_146795987.1">
    <property type="nucleotide sequence ID" value="NZ_BJUU01000019.1"/>
</dbReference>
<dbReference type="Proteomes" id="UP000321749">
    <property type="component" value="Unassembled WGS sequence"/>
</dbReference>
<feature type="compositionally biased region" description="Polar residues" evidence="1">
    <location>
        <begin position="130"/>
        <end position="149"/>
    </location>
</feature>
<dbReference type="PROSITE" id="PS51257">
    <property type="entry name" value="PROKAR_LIPOPROTEIN"/>
    <property type="match status" value="1"/>
</dbReference>
<gene>
    <name evidence="3" type="ORF">ABA31_24320</name>
</gene>
<organism evidence="3 4">
    <name type="scientific">Agrococcus baldri</name>
    <dbReference type="NCBI Taxonomy" id="153730"/>
    <lineage>
        <taxon>Bacteria</taxon>
        <taxon>Bacillati</taxon>
        <taxon>Actinomycetota</taxon>
        <taxon>Actinomycetes</taxon>
        <taxon>Micrococcales</taxon>
        <taxon>Microbacteriaceae</taxon>
        <taxon>Agrococcus</taxon>
    </lineage>
</organism>
<sequence>MKKTRILALPAIAAASLLALTGCFQLPPVGGNGGTTTTEEPSGGTTSEDIAGTSWTGDFNGQVTGVAFTLNEDGTVDFDDWAGDSFDSPGDVWTQSGDTVELTVTQIRVDETSPETFDVTMSGTAADGTMSLTGEGTDGNTYELTATQG</sequence>
<reference evidence="3 4" key="1">
    <citation type="submission" date="2019-07" db="EMBL/GenBank/DDBJ databases">
        <title>Whole genome shotgun sequence of Agrococcus baldri NBRC 103055.</title>
        <authorList>
            <person name="Hosoyama A."/>
            <person name="Uohara A."/>
            <person name="Ohji S."/>
            <person name="Ichikawa N."/>
        </authorList>
    </citation>
    <scope>NUCLEOTIDE SEQUENCE [LARGE SCALE GENOMIC DNA]</scope>
    <source>
        <strain evidence="3 4">NBRC 103055</strain>
    </source>
</reference>
<evidence type="ECO:0000256" key="2">
    <source>
        <dbReference type="SAM" id="SignalP"/>
    </source>
</evidence>
<accession>A0AA87RE63</accession>
<evidence type="ECO:0000313" key="4">
    <source>
        <dbReference type="Proteomes" id="UP000321749"/>
    </source>
</evidence>
<dbReference type="EMBL" id="BJUU01000019">
    <property type="protein sequence ID" value="GEK81081.1"/>
    <property type="molecule type" value="Genomic_DNA"/>
</dbReference>
<keyword evidence="4" id="KW-1185">Reference proteome</keyword>
<keyword evidence="2" id="KW-0732">Signal</keyword>
<evidence type="ECO:0008006" key="5">
    <source>
        <dbReference type="Google" id="ProtNLM"/>
    </source>
</evidence>
<proteinExistence type="predicted"/>
<comment type="caution">
    <text evidence="3">The sequence shown here is derived from an EMBL/GenBank/DDBJ whole genome shotgun (WGS) entry which is preliminary data.</text>
</comment>
<protein>
    <recommendedName>
        <fullName evidence="5">Lipoprotein</fullName>
    </recommendedName>
</protein>